<dbReference type="EMBL" id="AACZ04022502">
    <property type="status" value="NOT_ANNOTATED_CDS"/>
    <property type="molecule type" value="Genomic_DNA"/>
</dbReference>
<evidence type="ECO:0000259" key="1">
    <source>
        <dbReference type="Pfam" id="PF00024"/>
    </source>
</evidence>
<protein>
    <recommendedName>
        <fullName evidence="1">Apple domain-containing protein</fullName>
    </recommendedName>
</protein>
<reference evidence="2" key="3">
    <citation type="submission" date="2025-09" db="UniProtKB">
        <authorList>
            <consortium name="Ensembl"/>
        </authorList>
    </citation>
    <scope>IDENTIFICATION</scope>
</reference>
<dbReference type="Gene3D" id="3.50.4.10">
    <property type="entry name" value="Hepatocyte Growth Factor"/>
    <property type="match status" value="1"/>
</dbReference>
<dbReference type="Bgee" id="ENSPTRG00000012164">
    <property type="expression patterns" value="Expressed in liver and 6 other cell types or tissues"/>
</dbReference>
<feature type="domain" description="Apple" evidence="1">
    <location>
        <begin position="50"/>
        <end position="90"/>
    </location>
</feature>
<dbReference type="Pfam" id="PF00024">
    <property type="entry name" value="PAN_1"/>
    <property type="match status" value="1"/>
</dbReference>
<dbReference type="SUPFAM" id="SSF57414">
    <property type="entry name" value="Hairpin loop containing domain-like"/>
    <property type="match status" value="1"/>
</dbReference>
<organism evidence="2 3">
    <name type="scientific">Pan troglodytes</name>
    <name type="common">Chimpanzee</name>
    <dbReference type="NCBI Taxonomy" id="9598"/>
    <lineage>
        <taxon>Eukaryota</taxon>
        <taxon>Metazoa</taxon>
        <taxon>Chordata</taxon>
        <taxon>Craniata</taxon>
        <taxon>Vertebrata</taxon>
        <taxon>Euteleostomi</taxon>
        <taxon>Mammalia</taxon>
        <taxon>Eutheria</taxon>
        <taxon>Euarchontoglires</taxon>
        <taxon>Primates</taxon>
        <taxon>Haplorrhini</taxon>
        <taxon>Catarrhini</taxon>
        <taxon>Hominidae</taxon>
        <taxon>Pan</taxon>
    </lineage>
</organism>
<dbReference type="HOGENOM" id="CLU_189300_0_0_1"/>
<proteinExistence type="predicted"/>
<reference evidence="2 3" key="1">
    <citation type="journal article" date="2005" name="Nature">
        <title>Initial sequence of the chimpanzee genome and comparison with the human genome.</title>
        <authorList>
            <consortium name="Chimpanzee sequencing and analysis consortium"/>
        </authorList>
    </citation>
    <scope>NUCLEOTIDE SEQUENCE [LARGE SCALE GENOMIC DNA]</scope>
</reference>
<dbReference type="GeneTree" id="ENSGT00940000155208"/>
<dbReference type="Ensembl" id="ENSPTRT00000022607.5">
    <property type="protein sequence ID" value="ENSPTRP00000020863.5"/>
    <property type="gene ID" value="ENSPTRG00000012164.6"/>
</dbReference>
<evidence type="ECO:0000313" key="3">
    <source>
        <dbReference type="Proteomes" id="UP000002277"/>
    </source>
</evidence>
<dbReference type="InParanoid" id="H2QIA7"/>
<dbReference type="Proteomes" id="UP000002277">
    <property type="component" value="Chromosome 2A"/>
</dbReference>
<dbReference type="AlphaFoldDB" id="H2QIA7"/>
<dbReference type="InterPro" id="IPR003609">
    <property type="entry name" value="Pan_app"/>
</dbReference>
<reference evidence="2" key="2">
    <citation type="submission" date="2025-08" db="UniProtKB">
        <authorList>
            <consortium name="Ensembl"/>
        </authorList>
    </citation>
    <scope>IDENTIFICATION</scope>
</reference>
<evidence type="ECO:0000313" key="2">
    <source>
        <dbReference type="Ensembl" id="ENSPTRP00000020863.5"/>
    </source>
</evidence>
<name>H2QIA7_PANTR</name>
<accession>H2QIA7</accession>
<keyword evidence="3" id="KW-1185">Reference proteome</keyword>
<sequence length="104" mass="11632">MEGSSKFNNILGLGHTFWALLASPKVEHKEVVLLLLLFLKSGQGEPLDDYVNTQGASLFSVTKKQLGAGSREECAAKCEEDKEFTCRYFHRRCTYPEICNSDGK</sequence>
<dbReference type="eggNOG" id="ENOG502QVNP">
    <property type="taxonomic scope" value="Eukaryota"/>
</dbReference>